<evidence type="ECO:0000256" key="2">
    <source>
        <dbReference type="SAM" id="MobiDB-lite"/>
    </source>
</evidence>
<keyword evidence="1" id="KW-0175">Coiled coil</keyword>
<protein>
    <submittedName>
        <fullName evidence="3">Uncharacterized protein</fullName>
    </submittedName>
</protein>
<dbReference type="Proteomes" id="UP000309340">
    <property type="component" value="Unassembled WGS sequence"/>
</dbReference>
<proteinExistence type="predicted"/>
<gene>
    <name evidence="3" type="ORF">B0A55_10982</name>
</gene>
<dbReference type="OrthoDB" id="3829449at2759"/>
<evidence type="ECO:0000313" key="3">
    <source>
        <dbReference type="EMBL" id="TKA69041.1"/>
    </source>
</evidence>
<dbReference type="AlphaFoldDB" id="A0A4U0X005"/>
<sequence>MCRLGFLLSHDSVPYCDPQSLAGSSKSLKTAVSRASTPRAERNDRAPVDAAASSRSYINAICDVLDRYPDGAGKEQVMKEVMERRAEWWPDKQDDTVRRGLAVAFSTEPKSKAPRIWEWRKELVPQLDEMRGKRSTFSDEAKRLHQRKEEWPTRIAALEQQLQEAREHADNASGEYEKVQAEAAEVAALVEKMEKEIQGIDADMLQ</sequence>
<evidence type="ECO:0000313" key="4">
    <source>
        <dbReference type="Proteomes" id="UP000309340"/>
    </source>
</evidence>
<evidence type="ECO:0000256" key="1">
    <source>
        <dbReference type="SAM" id="Coils"/>
    </source>
</evidence>
<reference evidence="3 4" key="1">
    <citation type="submission" date="2017-03" db="EMBL/GenBank/DDBJ databases">
        <title>Genomes of endolithic fungi from Antarctica.</title>
        <authorList>
            <person name="Coleine C."/>
            <person name="Masonjones S."/>
            <person name="Stajich J.E."/>
        </authorList>
    </citation>
    <scope>NUCLEOTIDE SEQUENCE [LARGE SCALE GENOMIC DNA]</scope>
    <source>
        <strain evidence="3 4">CCFEE 5184</strain>
    </source>
</reference>
<feature type="compositionally biased region" description="Polar residues" evidence="2">
    <location>
        <begin position="22"/>
        <end position="36"/>
    </location>
</feature>
<feature type="region of interest" description="Disordered" evidence="2">
    <location>
        <begin position="22"/>
        <end position="48"/>
    </location>
</feature>
<keyword evidence="4" id="KW-1185">Reference proteome</keyword>
<organism evidence="3 4">
    <name type="scientific">Friedmanniomyces simplex</name>
    <dbReference type="NCBI Taxonomy" id="329884"/>
    <lineage>
        <taxon>Eukaryota</taxon>
        <taxon>Fungi</taxon>
        <taxon>Dikarya</taxon>
        <taxon>Ascomycota</taxon>
        <taxon>Pezizomycotina</taxon>
        <taxon>Dothideomycetes</taxon>
        <taxon>Dothideomycetidae</taxon>
        <taxon>Mycosphaerellales</taxon>
        <taxon>Teratosphaeriaceae</taxon>
        <taxon>Friedmanniomyces</taxon>
    </lineage>
</organism>
<comment type="caution">
    <text evidence="3">The sequence shown here is derived from an EMBL/GenBank/DDBJ whole genome shotgun (WGS) entry which is preliminary data.</text>
</comment>
<feature type="coiled-coil region" evidence="1">
    <location>
        <begin position="148"/>
        <end position="196"/>
    </location>
</feature>
<dbReference type="EMBL" id="NAJQ01000472">
    <property type="protein sequence ID" value="TKA69041.1"/>
    <property type="molecule type" value="Genomic_DNA"/>
</dbReference>
<name>A0A4U0X005_9PEZI</name>
<accession>A0A4U0X005</accession>